<keyword evidence="6" id="KW-1185">Reference proteome</keyword>
<evidence type="ECO:0000259" key="4">
    <source>
        <dbReference type="PROSITE" id="PS51462"/>
    </source>
</evidence>
<dbReference type="GO" id="GO:0034432">
    <property type="term" value="F:bis(5'-adenosyl)-pentaphosphatase activity"/>
    <property type="evidence" value="ECO:0007669"/>
    <property type="project" value="TreeGrafter"/>
</dbReference>
<dbReference type="Pfam" id="PF00293">
    <property type="entry name" value="NUDIX"/>
    <property type="match status" value="1"/>
</dbReference>
<dbReference type="HAMAP" id="MF_00298">
    <property type="entry name" value="Nudix_RppH"/>
    <property type="match status" value="1"/>
</dbReference>
<proteinExistence type="inferred from homology"/>
<dbReference type="OrthoDB" id="9816040at2"/>
<dbReference type="InterPro" id="IPR000086">
    <property type="entry name" value="NUDIX_hydrolase_dom"/>
</dbReference>
<feature type="short sequence motif" description="Nudix box" evidence="3">
    <location>
        <begin position="50"/>
        <end position="71"/>
    </location>
</feature>
<dbReference type="InterPro" id="IPR015797">
    <property type="entry name" value="NUDIX_hydrolase-like_dom_sf"/>
</dbReference>
<dbReference type="EMBL" id="JOPJ01000006">
    <property type="protein sequence ID" value="OUJ13273.1"/>
    <property type="molecule type" value="Genomic_DNA"/>
</dbReference>
<name>A0A252BWH8_9PROT</name>
<dbReference type="CDD" id="cd03671">
    <property type="entry name" value="NUDIX_Ap4A_hydrolase_plant_like"/>
    <property type="match status" value="1"/>
</dbReference>
<dbReference type="NCBIfam" id="NF001938">
    <property type="entry name" value="PRK00714.1-5"/>
    <property type="match status" value="1"/>
</dbReference>
<dbReference type="GO" id="GO:0006753">
    <property type="term" value="P:nucleoside phosphate metabolic process"/>
    <property type="evidence" value="ECO:0007669"/>
    <property type="project" value="TreeGrafter"/>
</dbReference>
<dbReference type="RefSeq" id="WP_086638496.1">
    <property type="nucleotide sequence ID" value="NZ_JOPJ01000006.1"/>
</dbReference>
<dbReference type="PROSITE" id="PS51462">
    <property type="entry name" value="NUDIX"/>
    <property type="match status" value="1"/>
</dbReference>
<dbReference type="Gene3D" id="3.90.79.10">
    <property type="entry name" value="Nucleoside Triphosphate Pyrophosphohydrolase"/>
    <property type="match status" value="1"/>
</dbReference>
<evidence type="ECO:0000256" key="2">
    <source>
        <dbReference type="ARBA" id="ARBA00022801"/>
    </source>
</evidence>
<keyword evidence="2 3" id="KW-0378">Hydrolase</keyword>
<reference evidence="6" key="1">
    <citation type="submission" date="2014-06" db="EMBL/GenBank/DDBJ databases">
        <authorList>
            <person name="Winans N.J."/>
            <person name="Newell P.D."/>
            <person name="Douglas A.E."/>
        </authorList>
    </citation>
    <scope>NUCLEOTIDE SEQUENCE [LARGE SCALE GENOMIC DNA]</scope>
</reference>
<dbReference type="EC" id="3.6.1.-" evidence="3"/>
<evidence type="ECO:0000256" key="1">
    <source>
        <dbReference type="ARBA" id="ARBA00001946"/>
    </source>
</evidence>
<comment type="similarity">
    <text evidence="3">Belongs to the Nudix hydrolase family. RppH subfamily.</text>
</comment>
<dbReference type="SUPFAM" id="SSF55811">
    <property type="entry name" value="Nudix"/>
    <property type="match status" value="1"/>
</dbReference>
<comment type="cofactor">
    <cofactor evidence="1">
        <name>Mg(2+)</name>
        <dbReference type="ChEBI" id="CHEBI:18420"/>
    </cofactor>
</comment>
<comment type="cofactor">
    <cofactor evidence="3">
        <name>a divalent metal cation</name>
        <dbReference type="ChEBI" id="CHEBI:60240"/>
    </cofactor>
</comment>
<dbReference type="STRING" id="1236501.GCA_000613865_01737"/>
<gene>
    <name evidence="3" type="primary">rppH</name>
    <name evidence="3" type="synonym">nudH</name>
    <name evidence="5" type="ORF">HK26_10120</name>
</gene>
<dbReference type="Proteomes" id="UP000194931">
    <property type="component" value="Unassembled WGS sequence"/>
</dbReference>
<evidence type="ECO:0000313" key="5">
    <source>
        <dbReference type="EMBL" id="OUJ13273.1"/>
    </source>
</evidence>
<protein>
    <recommendedName>
        <fullName evidence="3">RNA pyrophosphohydrolase</fullName>
        <ecNumber evidence="3">3.6.1.-</ecNumber>
    </recommendedName>
    <alternativeName>
        <fullName evidence="3">(Di)nucleoside polyphosphate hydrolase</fullName>
    </alternativeName>
</protein>
<dbReference type="eggNOG" id="COG1051">
    <property type="taxonomic scope" value="Bacteria"/>
</dbReference>
<accession>A0A252BWH8</accession>
<dbReference type="PROSITE" id="PS00893">
    <property type="entry name" value="NUDIX_BOX"/>
    <property type="match status" value="1"/>
</dbReference>
<feature type="domain" description="Nudix hydrolase" evidence="4">
    <location>
        <begin position="9"/>
        <end position="159"/>
    </location>
</feature>
<dbReference type="PANTHER" id="PTHR11839">
    <property type="entry name" value="UDP/ADP-SUGAR PYROPHOSPHATASE"/>
    <property type="match status" value="1"/>
</dbReference>
<organism evidence="5 6">
    <name type="scientific">Acetobacter okinawensis</name>
    <dbReference type="NCBI Taxonomy" id="1076594"/>
    <lineage>
        <taxon>Bacteria</taxon>
        <taxon>Pseudomonadati</taxon>
        <taxon>Pseudomonadota</taxon>
        <taxon>Alphaproteobacteria</taxon>
        <taxon>Acetobacterales</taxon>
        <taxon>Acetobacteraceae</taxon>
        <taxon>Acetobacter</taxon>
    </lineage>
</organism>
<dbReference type="InterPro" id="IPR020084">
    <property type="entry name" value="NUDIX_hydrolase_CS"/>
</dbReference>
<comment type="caution">
    <text evidence="5">The sequence shown here is derived from an EMBL/GenBank/DDBJ whole genome shotgun (WGS) entry which is preliminary data.</text>
</comment>
<evidence type="ECO:0000313" key="6">
    <source>
        <dbReference type="Proteomes" id="UP000194931"/>
    </source>
</evidence>
<dbReference type="PANTHER" id="PTHR11839:SF22">
    <property type="entry name" value="NUDIX HYDROLASE 26, CHLOROPLASTIC"/>
    <property type="match status" value="1"/>
</dbReference>
<dbReference type="NCBIfam" id="NF001936">
    <property type="entry name" value="PRK00714.1-3"/>
    <property type="match status" value="1"/>
</dbReference>
<dbReference type="GO" id="GO:0008893">
    <property type="term" value="F:guanosine-3',5'-bis(diphosphate) 3'-diphosphatase activity"/>
    <property type="evidence" value="ECO:0007669"/>
    <property type="project" value="TreeGrafter"/>
</dbReference>
<evidence type="ECO:0000256" key="3">
    <source>
        <dbReference type="HAMAP-Rule" id="MF_00298"/>
    </source>
</evidence>
<comment type="function">
    <text evidence="3">Accelerates the degradation of transcripts by removing pyrophosphate from the 5'-end of triphosphorylated RNA, leading to a more labile monophosphorylated state that can stimulate subsequent ribonuclease cleavage.</text>
</comment>
<dbReference type="InterPro" id="IPR022927">
    <property type="entry name" value="RppH"/>
</dbReference>
<dbReference type="GO" id="GO:0019693">
    <property type="term" value="P:ribose phosphate metabolic process"/>
    <property type="evidence" value="ECO:0007669"/>
    <property type="project" value="TreeGrafter"/>
</dbReference>
<sequence>MPVDPTTLPYRPNVGALIFNADGHVLIARRTDMPGAGGPLTQGTWQCPQGGIDDGEDPHTAVLREVGEELGTEHVRILAEHPEWIQYDLPAALIGKALGGRYRGQTQKWFALRFTGTEADICLNRHLPAEFDAWMWVELASLPEQSVGFKKPIYEQLVRAFSHFAVPG</sequence>
<dbReference type="AlphaFoldDB" id="A0A252BWH8"/>